<dbReference type="Proteomes" id="UP000244180">
    <property type="component" value="Unassembled WGS sequence"/>
</dbReference>
<evidence type="ECO:0000313" key="9">
    <source>
        <dbReference type="Proteomes" id="UP000244180"/>
    </source>
</evidence>
<sequence>MDADGSPWGGFAGARPPPPAAVFLRFMPFYASDAAAPPAVERGGAARFGRVRDVGRGAPDDADGRTDGEGKTMLKRVERFFRVRERGSTVRREAVAGVTTFLAMAYALFVVPAVLSETGMDKEAVFVATALAAFVGTMVMALYANMPIAQAPGMGLIAFFAYTVVLGMGIPWQTALAGVFASGLLFFLLTVTKVRETIIQAIPHELKMAVGAGIGLFIALIGLKNAGLVVIDPEAGLPKLGTIHEPRTLLAVFGLLVTAALLVRRVGGAVFYGMVATAAVGMLAGLIPVPKGLGDIVKPVPSIAPTLAKLDWPALLHPTPAFVFIVLTIFFVDFFDATGTIVAIAQQAGLMKNGKIEGGGRALISDAVATMVGAWLGTSTTTSYIESSAGVAAGGRTGLASVVTAGLFLLSLFFAPLLQIVTAEVTAPALIVVGVLMAGNLRHIDWSDLAVAVPAFLTVALMPFTFSIAIGIAAGFLAYPILKIVQGRGREVHPVLYGLAVVFVAYFIWLAR</sequence>
<keyword evidence="4 7" id="KW-0812">Transmembrane</keyword>
<organism evidence="8 9">
    <name type="scientific">Hydrogenibacillus schlegelii</name>
    <name type="common">Bacillus schlegelii</name>
    <dbReference type="NCBI Taxonomy" id="1484"/>
    <lineage>
        <taxon>Bacteria</taxon>
        <taxon>Bacillati</taxon>
        <taxon>Bacillota</taxon>
        <taxon>Bacilli</taxon>
        <taxon>Bacillales</taxon>
        <taxon>Bacillales Family X. Incertae Sedis</taxon>
        <taxon>Hydrogenibacillus</taxon>
    </lineage>
</organism>
<keyword evidence="3" id="KW-0813">Transport</keyword>
<feature type="transmembrane region" description="Helical" evidence="7">
    <location>
        <begin position="94"/>
        <end position="113"/>
    </location>
</feature>
<feature type="transmembrane region" description="Helical" evidence="7">
    <location>
        <begin position="425"/>
        <end position="444"/>
    </location>
</feature>
<feature type="transmembrane region" description="Helical" evidence="7">
    <location>
        <begin position="176"/>
        <end position="194"/>
    </location>
</feature>
<feature type="transmembrane region" description="Helical" evidence="7">
    <location>
        <begin position="494"/>
        <end position="511"/>
    </location>
</feature>
<evidence type="ECO:0000256" key="7">
    <source>
        <dbReference type="SAM" id="Phobius"/>
    </source>
</evidence>
<gene>
    <name evidence="8" type="ORF">HSCHL_1395</name>
</gene>
<feature type="transmembrane region" description="Helical" evidence="7">
    <location>
        <begin position="321"/>
        <end position="346"/>
    </location>
</feature>
<evidence type="ECO:0000256" key="5">
    <source>
        <dbReference type="ARBA" id="ARBA00022989"/>
    </source>
</evidence>
<evidence type="ECO:0000256" key="4">
    <source>
        <dbReference type="ARBA" id="ARBA00022692"/>
    </source>
</evidence>
<dbReference type="PANTHER" id="PTHR43337:SF11">
    <property type="entry name" value="GUANINE_HYPOXANTHINE PERMEASE PBUG"/>
    <property type="match status" value="1"/>
</dbReference>
<name>A0A2T5GC64_HYDSH</name>
<reference evidence="8 9" key="1">
    <citation type="submission" date="2017-08" db="EMBL/GenBank/DDBJ databases">
        <title>Burning lignite coal seam in the remote Altai Mountains harbors a hydrogen-driven thermophilic microbial community.</title>
        <authorList>
            <person name="Kadnikov V.V."/>
            <person name="Mardanov A.V."/>
            <person name="Ivasenko D."/>
            <person name="Beletsky A.V."/>
            <person name="Karnachuk O.V."/>
            <person name="Ravin N.V."/>
        </authorList>
    </citation>
    <scope>NUCLEOTIDE SEQUENCE [LARGE SCALE GENOMIC DNA]</scope>
    <source>
        <strain evidence="8">AL33</strain>
    </source>
</reference>
<comment type="caution">
    <text evidence="8">The sequence shown here is derived from an EMBL/GenBank/DDBJ whole genome shotgun (WGS) entry which is preliminary data.</text>
</comment>
<evidence type="ECO:0000256" key="1">
    <source>
        <dbReference type="ARBA" id="ARBA00004141"/>
    </source>
</evidence>
<dbReference type="GO" id="GO:0005345">
    <property type="term" value="F:purine nucleobase transmembrane transporter activity"/>
    <property type="evidence" value="ECO:0007669"/>
    <property type="project" value="TreeGrafter"/>
</dbReference>
<evidence type="ECO:0000256" key="3">
    <source>
        <dbReference type="ARBA" id="ARBA00022448"/>
    </source>
</evidence>
<feature type="transmembrane region" description="Helical" evidence="7">
    <location>
        <begin position="398"/>
        <end position="418"/>
    </location>
</feature>
<evidence type="ECO:0000313" key="8">
    <source>
        <dbReference type="EMBL" id="PTQ53767.1"/>
    </source>
</evidence>
<feature type="transmembrane region" description="Helical" evidence="7">
    <location>
        <begin position="246"/>
        <end position="263"/>
    </location>
</feature>
<dbReference type="EMBL" id="PEBV01000010">
    <property type="protein sequence ID" value="PTQ53767.1"/>
    <property type="molecule type" value="Genomic_DNA"/>
</dbReference>
<proteinExistence type="inferred from homology"/>
<dbReference type="Pfam" id="PF00860">
    <property type="entry name" value="Xan_ur_permease"/>
    <property type="match status" value="1"/>
</dbReference>
<feature type="transmembrane region" description="Helical" evidence="7">
    <location>
        <begin position="270"/>
        <end position="289"/>
    </location>
</feature>
<protein>
    <submittedName>
        <fullName evidence="8">Xanthine/uracil/thiamine/ascorbate permease family protein</fullName>
    </submittedName>
</protein>
<accession>A0A2T5GC64</accession>
<evidence type="ECO:0000256" key="2">
    <source>
        <dbReference type="ARBA" id="ARBA00005697"/>
    </source>
</evidence>
<dbReference type="AlphaFoldDB" id="A0A2T5GC64"/>
<keyword evidence="6 7" id="KW-0472">Membrane</keyword>
<dbReference type="GO" id="GO:0005886">
    <property type="term" value="C:plasma membrane"/>
    <property type="evidence" value="ECO:0007669"/>
    <property type="project" value="TreeGrafter"/>
</dbReference>
<keyword evidence="5 7" id="KW-1133">Transmembrane helix</keyword>
<feature type="transmembrane region" description="Helical" evidence="7">
    <location>
        <begin position="206"/>
        <end position="226"/>
    </location>
</feature>
<dbReference type="InterPro" id="IPR006043">
    <property type="entry name" value="NCS2"/>
</dbReference>
<dbReference type="InterPro" id="IPR045018">
    <property type="entry name" value="Azg-like"/>
</dbReference>
<dbReference type="PANTHER" id="PTHR43337">
    <property type="entry name" value="XANTHINE/URACIL PERMEASE C887.17-RELATED"/>
    <property type="match status" value="1"/>
</dbReference>
<feature type="transmembrane region" description="Helical" evidence="7">
    <location>
        <begin position="125"/>
        <end position="144"/>
    </location>
</feature>
<evidence type="ECO:0000256" key="6">
    <source>
        <dbReference type="ARBA" id="ARBA00023136"/>
    </source>
</evidence>
<feature type="transmembrane region" description="Helical" evidence="7">
    <location>
        <begin position="456"/>
        <end position="482"/>
    </location>
</feature>
<comment type="subcellular location">
    <subcellularLocation>
        <location evidence="1">Membrane</location>
        <topology evidence="1">Multi-pass membrane protein</topology>
    </subcellularLocation>
</comment>
<comment type="similarity">
    <text evidence="2">Belongs to the nucleobase:cation symporter-2 (NCS2) (TC 2.A.40) family. Azg-like subfamily.</text>
</comment>